<dbReference type="InterPro" id="IPR027417">
    <property type="entry name" value="P-loop_NTPase"/>
</dbReference>
<proteinExistence type="predicted"/>
<reference evidence="2 3" key="1">
    <citation type="submission" date="2021-04" db="EMBL/GenBank/DDBJ databases">
        <title>Magnetospirillum sulfuroxidans sp. nov., a facultative chemolithoautotrophic sulfur-oxidizing alphaproteobacterium isolated from freshwater sediment and proposals for Paramagetospirillum gen. nov., and Magnetospirillaceae fam. nov.</title>
        <authorList>
            <person name="Koziaeva V."/>
            <person name="Geelhoed J.S."/>
            <person name="Sorokin D.Y."/>
            <person name="Grouzdev D.S."/>
        </authorList>
    </citation>
    <scope>NUCLEOTIDE SEQUENCE [LARGE SCALE GENOMIC DNA]</scope>
    <source>
        <strain evidence="2 3">J10</strain>
    </source>
</reference>
<dbReference type="PANTHER" id="PTHR30050:SF5">
    <property type="entry name" value="DNAA REGULATORY INACTIVATOR HDA"/>
    <property type="match status" value="1"/>
</dbReference>
<protein>
    <submittedName>
        <fullName evidence="2">DNA replication protein</fullName>
    </submittedName>
</protein>
<keyword evidence="3" id="KW-1185">Reference proteome</keyword>
<dbReference type="Gene3D" id="3.40.50.300">
    <property type="entry name" value="P-loop containing nucleotide triphosphate hydrolases"/>
    <property type="match status" value="1"/>
</dbReference>
<evidence type="ECO:0000259" key="1">
    <source>
        <dbReference type="Pfam" id="PF22688"/>
    </source>
</evidence>
<accession>A0ABS5ICQ5</accession>
<organism evidence="2 3">
    <name type="scientific">Magnetospirillum sulfuroxidans</name>
    <dbReference type="NCBI Taxonomy" id="611300"/>
    <lineage>
        <taxon>Bacteria</taxon>
        <taxon>Pseudomonadati</taxon>
        <taxon>Pseudomonadota</taxon>
        <taxon>Alphaproteobacteria</taxon>
        <taxon>Rhodospirillales</taxon>
        <taxon>Rhodospirillaceae</taxon>
        <taxon>Magnetospirillum</taxon>
    </lineage>
</organism>
<dbReference type="EMBL" id="JAGTUF010000009">
    <property type="protein sequence ID" value="MBR9972209.1"/>
    <property type="molecule type" value="Genomic_DNA"/>
</dbReference>
<comment type="caution">
    <text evidence="2">The sequence shown here is derived from an EMBL/GenBank/DDBJ whole genome shotgun (WGS) entry which is preliminary data.</text>
</comment>
<dbReference type="Pfam" id="PF22688">
    <property type="entry name" value="Hda_lid"/>
    <property type="match status" value="1"/>
</dbReference>
<dbReference type="SUPFAM" id="SSF52540">
    <property type="entry name" value="P-loop containing nucleoside triphosphate hydrolases"/>
    <property type="match status" value="1"/>
</dbReference>
<dbReference type="InterPro" id="IPR055199">
    <property type="entry name" value="Hda_lid"/>
</dbReference>
<dbReference type="PANTHER" id="PTHR30050">
    <property type="entry name" value="CHROMOSOMAL REPLICATION INITIATOR PROTEIN DNAA"/>
    <property type="match status" value="1"/>
</dbReference>
<sequence length="232" mass="25269">MNDGQLTLDLGHRPALGRDDFLVAPCNAEAVAWLERWPAWPQHALALFGPQGCGKTHLLAVFAQHHGLATNIIPAAELTAADSLRMQLGPVTILDDLDGLTDETALFHLWNRTKEAGRYLLLAGRTAPARLPVALADLRSRLGGLHAVGIGAPDESLLAAVLIKLFSDRQLRVGEDVVTFILGRAERSFAAMGQLVQQLDRESLARRKAVTVKMVREALTGHDDRQGELSWN</sequence>
<name>A0ABS5ICQ5_9PROT</name>
<evidence type="ECO:0000313" key="2">
    <source>
        <dbReference type="EMBL" id="MBR9972209.1"/>
    </source>
</evidence>
<dbReference type="RefSeq" id="WP_211548740.1">
    <property type="nucleotide sequence ID" value="NZ_JAGTUF010000009.1"/>
</dbReference>
<dbReference type="Gene3D" id="1.10.8.60">
    <property type="match status" value="1"/>
</dbReference>
<evidence type="ECO:0000313" key="3">
    <source>
        <dbReference type="Proteomes" id="UP000680714"/>
    </source>
</evidence>
<dbReference type="Proteomes" id="UP000680714">
    <property type="component" value="Unassembled WGS sequence"/>
</dbReference>
<gene>
    <name evidence="2" type="ORF">KEC16_10850</name>
</gene>
<feature type="domain" description="Hda lid" evidence="1">
    <location>
        <begin position="164"/>
        <end position="219"/>
    </location>
</feature>